<dbReference type="GO" id="GO:0004984">
    <property type="term" value="F:olfactory receptor activity"/>
    <property type="evidence" value="ECO:0007669"/>
    <property type="project" value="InterPro"/>
</dbReference>
<organism evidence="11 12">
    <name type="scientific">Zophobas morio</name>
    <dbReference type="NCBI Taxonomy" id="2755281"/>
    <lineage>
        <taxon>Eukaryota</taxon>
        <taxon>Metazoa</taxon>
        <taxon>Ecdysozoa</taxon>
        <taxon>Arthropoda</taxon>
        <taxon>Hexapoda</taxon>
        <taxon>Insecta</taxon>
        <taxon>Pterygota</taxon>
        <taxon>Neoptera</taxon>
        <taxon>Endopterygota</taxon>
        <taxon>Coleoptera</taxon>
        <taxon>Polyphaga</taxon>
        <taxon>Cucujiformia</taxon>
        <taxon>Tenebrionidae</taxon>
        <taxon>Zophobas</taxon>
    </lineage>
</organism>
<comment type="caution">
    <text evidence="10">Lacks conserved residue(s) required for the propagation of feature annotation.</text>
</comment>
<comment type="similarity">
    <text evidence="10">Belongs to the insect chemoreceptor superfamily. Heteromeric odorant receptor channel (TC 1.A.69) family.</text>
</comment>
<feature type="transmembrane region" description="Helical" evidence="10">
    <location>
        <begin position="99"/>
        <end position="118"/>
    </location>
</feature>
<comment type="caution">
    <text evidence="11">The sequence shown here is derived from an EMBL/GenBank/DDBJ whole genome shotgun (WGS) entry which is preliminary data.</text>
</comment>
<protein>
    <recommendedName>
        <fullName evidence="10">Odorant receptor</fullName>
    </recommendedName>
</protein>
<evidence type="ECO:0000256" key="5">
    <source>
        <dbReference type="ARBA" id="ARBA00022725"/>
    </source>
</evidence>
<dbReference type="GO" id="GO:0005886">
    <property type="term" value="C:plasma membrane"/>
    <property type="evidence" value="ECO:0007669"/>
    <property type="project" value="UniProtKB-SubCell"/>
</dbReference>
<dbReference type="EMBL" id="JALNTZ010000005">
    <property type="protein sequence ID" value="KAJ3652381.1"/>
    <property type="molecule type" value="Genomic_DNA"/>
</dbReference>
<proteinExistence type="inferred from homology"/>
<evidence type="ECO:0000256" key="1">
    <source>
        <dbReference type="ARBA" id="ARBA00004651"/>
    </source>
</evidence>
<keyword evidence="3 10" id="KW-0716">Sensory transduction</keyword>
<gene>
    <name evidence="11" type="ORF">Zmor_018353</name>
</gene>
<evidence type="ECO:0000256" key="8">
    <source>
        <dbReference type="ARBA" id="ARBA00023170"/>
    </source>
</evidence>
<evidence type="ECO:0000256" key="4">
    <source>
        <dbReference type="ARBA" id="ARBA00022692"/>
    </source>
</evidence>
<evidence type="ECO:0000256" key="3">
    <source>
        <dbReference type="ARBA" id="ARBA00022606"/>
    </source>
</evidence>
<accession>A0AA38IBJ7</accession>
<feature type="transmembrane region" description="Helical" evidence="10">
    <location>
        <begin position="195"/>
        <end position="224"/>
    </location>
</feature>
<keyword evidence="12" id="KW-1185">Reference proteome</keyword>
<dbReference type="Pfam" id="PF02949">
    <property type="entry name" value="7tm_6"/>
    <property type="match status" value="1"/>
</dbReference>
<dbReference type="InterPro" id="IPR004117">
    <property type="entry name" value="7tm6_olfct_rcpt"/>
</dbReference>
<dbReference type="PANTHER" id="PTHR21137">
    <property type="entry name" value="ODORANT RECEPTOR"/>
    <property type="match status" value="1"/>
</dbReference>
<evidence type="ECO:0000256" key="6">
    <source>
        <dbReference type="ARBA" id="ARBA00022989"/>
    </source>
</evidence>
<reference evidence="11" key="1">
    <citation type="journal article" date="2023" name="G3 (Bethesda)">
        <title>Whole genome assemblies of Zophobas morio and Tenebrio molitor.</title>
        <authorList>
            <person name="Kaur S."/>
            <person name="Stinson S.A."/>
            <person name="diCenzo G.C."/>
        </authorList>
    </citation>
    <scope>NUCLEOTIDE SEQUENCE</scope>
    <source>
        <strain evidence="11">QUZm001</strain>
    </source>
</reference>
<keyword evidence="6 10" id="KW-1133">Transmembrane helix</keyword>
<comment type="subcellular location">
    <subcellularLocation>
        <location evidence="1 10">Cell membrane</location>
        <topology evidence="1 10">Multi-pass membrane protein</topology>
    </subcellularLocation>
</comment>
<evidence type="ECO:0000256" key="9">
    <source>
        <dbReference type="ARBA" id="ARBA00023224"/>
    </source>
</evidence>
<feature type="transmembrane region" description="Helical" evidence="10">
    <location>
        <begin position="63"/>
        <end position="87"/>
    </location>
</feature>
<dbReference type="Proteomes" id="UP001168821">
    <property type="component" value="Unassembled WGS sequence"/>
</dbReference>
<evidence type="ECO:0000256" key="10">
    <source>
        <dbReference type="RuleBase" id="RU351113"/>
    </source>
</evidence>
<keyword evidence="5 10" id="KW-0552">Olfaction</keyword>
<keyword evidence="4 10" id="KW-0812">Transmembrane</keyword>
<evidence type="ECO:0000256" key="2">
    <source>
        <dbReference type="ARBA" id="ARBA00022475"/>
    </source>
</evidence>
<keyword evidence="9 10" id="KW-0807">Transducer</keyword>
<keyword evidence="7 10" id="KW-0472">Membrane</keyword>
<dbReference type="PANTHER" id="PTHR21137:SF35">
    <property type="entry name" value="ODORANT RECEPTOR 19A-RELATED"/>
    <property type="match status" value="1"/>
</dbReference>
<evidence type="ECO:0000313" key="11">
    <source>
        <dbReference type="EMBL" id="KAJ3652381.1"/>
    </source>
</evidence>
<dbReference type="GO" id="GO:0005549">
    <property type="term" value="F:odorant binding"/>
    <property type="evidence" value="ECO:0007669"/>
    <property type="project" value="InterPro"/>
</dbReference>
<feature type="transmembrane region" description="Helical" evidence="10">
    <location>
        <begin position="154"/>
        <end position="175"/>
    </location>
</feature>
<dbReference type="GO" id="GO:0007165">
    <property type="term" value="P:signal transduction"/>
    <property type="evidence" value="ECO:0007669"/>
    <property type="project" value="UniProtKB-KW"/>
</dbReference>
<sequence length="402" mass="46737">MTEFALFIITSEYVAFVSLTNDNDCRHYNSKIIRTCPNKDPTHYSLKLLRVCGLHPDSRSKLLYVYFCINYLCFMVILILAITGVATTYDTNIFEAIENLQTVFLYIHLLGKYPNIFFKKHKLLQQRTKFWSVEKFSGDIRKECDEILTTTTKFVRYFIVITFLVVMNFFLQPILTGDLPVRVYVPKGWFHYINLTYWYLIPIIIGSTYGSDLIFCSVCIPIVVQFKLLAHKFENLTIENKAGFEKEVKKIVDHQNFLMEYCQEINHYTNAIFLNQFIVSTAIICMQLFIVSQKEFLLPNKLKCLGHCLMEIVETVIYCFNAELLSEASENVGNAAYSSKWYDTNVSELRKSIVLVISRSQKRIVFSGFGLVLINLKTFTQIFKTALSFYSYLNTMVSFEGN</sequence>
<keyword evidence="2" id="KW-1003">Cell membrane</keyword>
<evidence type="ECO:0000313" key="12">
    <source>
        <dbReference type="Proteomes" id="UP001168821"/>
    </source>
</evidence>
<keyword evidence="8 10" id="KW-0675">Receptor</keyword>
<dbReference type="AlphaFoldDB" id="A0AA38IBJ7"/>
<name>A0AA38IBJ7_9CUCU</name>
<evidence type="ECO:0000256" key="7">
    <source>
        <dbReference type="ARBA" id="ARBA00023136"/>
    </source>
</evidence>